<dbReference type="InterPro" id="IPR047176">
    <property type="entry name" value="FRMD4A/B"/>
</dbReference>
<keyword evidence="2" id="KW-0963">Cytoplasm</keyword>
<dbReference type="Pfam" id="PF11819">
    <property type="entry name" value="CUPID"/>
    <property type="match status" value="1"/>
</dbReference>
<feature type="compositionally biased region" description="Polar residues" evidence="5">
    <location>
        <begin position="876"/>
        <end position="886"/>
    </location>
</feature>
<feature type="compositionally biased region" description="Low complexity" evidence="5">
    <location>
        <begin position="395"/>
        <end position="406"/>
    </location>
</feature>
<evidence type="ECO:0000256" key="2">
    <source>
        <dbReference type="ARBA" id="ARBA00022490"/>
    </source>
</evidence>
<dbReference type="PANTHER" id="PTHR46079:SF2">
    <property type="entry name" value="FERM DOMAIN-CONTAINING PROTEIN"/>
    <property type="match status" value="1"/>
</dbReference>
<dbReference type="Pfam" id="PF09380">
    <property type="entry name" value="FERM_C"/>
    <property type="match status" value="1"/>
</dbReference>
<feature type="domain" description="FERM" evidence="6">
    <location>
        <begin position="17"/>
        <end position="364"/>
    </location>
</feature>
<feature type="compositionally biased region" description="Low complexity" evidence="5">
    <location>
        <begin position="758"/>
        <end position="779"/>
    </location>
</feature>
<protein>
    <submittedName>
        <fullName evidence="8">FERM domain-containing protein 4A-like isoform X1</fullName>
    </submittedName>
</protein>
<dbReference type="KEGG" id="bbel:109466259"/>
<feature type="compositionally biased region" description="Low complexity" evidence="5">
    <location>
        <begin position="690"/>
        <end position="702"/>
    </location>
</feature>
<dbReference type="CDD" id="cd14473">
    <property type="entry name" value="FERM_B-lobe"/>
    <property type="match status" value="1"/>
</dbReference>
<reference evidence="8" key="1">
    <citation type="submission" date="2025-08" db="UniProtKB">
        <authorList>
            <consortium name="RefSeq"/>
        </authorList>
    </citation>
    <scope>IDENTIFICATION</scope>
    <source>
        <tissue evidence="8">Gonad</tissue>
    </source>
</reference>
<evidence type="ECO:0000256" key="4">
    <source>
        <dbReference type="SAM" id="Coils"/>
    </source>
</evidence>
<dbReference type="RefSeq" id="XP_019619502.1">
    <property type="nucleotide sequence ID" value="XM_019763943.1"/>
</dbReference>
<feature type="compositionally biased region" description="Polar residues" evidence="5">
    <location>
        <begin position="407"/>
        <end position="431"/>
    </location>
</feature>
<dbReference type="Gene3D" id="2.30.29.30">
    <property type="entry name" value="Pleckstrin-homology domain (PH domain)/Phosphotyrosine-binding domain (PTB)"/>
    <property type="match status" value="1"/>
</dbReference>
<dbReference type="GeneID" id="109466259"/>
<dbReference type="InterPro" id="IPR019749">
    <property type="entry name" value="Band_41_domain"/>
</dbReference>
<name>A0A6P4YLB0_BRABE</name>
<dbReference type="PANTHER" id="PTHR46079">
    <property type="entry name" value="FERM DOMAIN-CONTAINING PROTEIN 4"/>
    <property type="match status" value="1"/>
</dbReference>
<dbReference type="InterPro" id="IPR019747">
    <property type="entry name" value="FERM_CS"/>
</dbReference>
<dbReference type="GO" id="GO:0005923">
    <property type="term" value="C:bicellular tight junction"/>
    <property type="evidence" value="ECO:0007669"/>
    <property type="project" value="TreeGrafter"/>
</dbReference>
<proteinExistence type="predicted"/>
<feature type="compositionally biased region" description="Polar residues" evidence="5">
    <location>
        <begin position="657"/>
        <end position="683"/>
    </location>
</feature>
<dbReference type="InterPro" id="IPR000299">
    <property type="entry name" value="FERM_domain"/>
</dbReference>
<dbReference type="SMART" id="SM01196">
    <property type="entry name" value="FERM_C"/>
    <property type="match status" value="1"/>
</dbReference>
<dbReference type="Pfam" id="PF09379">
    <property type="entry name" value="FERM_N"/>
    <property type="match status" value="1"/>
</dbReference>
<dbReference type="SMART" id="SM00295">
    <property type="entry name" value="B41"/>
    <property type="match status" value="1"/>
</dbReference>
<gene>
    <name evidence="8" type="primary">LOC109466259</name>
</gene>
<comment type="subcellular location">
    <subcellularLocation>
        <location evidence="1">Cytoplasm</location>
    </subcellularLocation>
</comment>
<evidence type="ECO:0000256" key="3">
    <source>
        <dbReference type="ARBA" id="ARBA00023054"/>
    </source>
</evidence>
<feature type="compositionally biased region" description="Low complexity" evidence="5">
    <location>
        <begin position="916"/>
        <end position="936"/>
    </location>
</feature>
<sequence>MLRKAKSWASLQMAEGRRCQVQLLDDRKLEFLIQPKLQSSDLLDLVASHFNLKEKEYFGLAYHDETHHLNWLQADRRVLEHEFPRRAGTLTLQFAVRFYIESIAYLRDPVTIELFFLQAKSSIFKGQLEVDSETAFELAAYVLQATHGDYTSDENARNDLKKLPVLPTSALKEHPSLSYCEDRVIAHYKKFNGQSRGQAIVNYMSIVESVPNYGVHYYEVKACSSRTRRYQDKGGIPWWLGLSYKGIAQYDHSDKLTPRKIFQWRQLENLYFREKKFSIEVHDPRRVVHALSTYSVYDDALAEPLEELDDLTDAISDPSTLVSVSRRTFSPSSTTVHAWYASPNLIRSMWSMAISQHQFYLDRKQSKARLPHCRSLSEIAADLTDNRASVAALVLSSPSSEPSKSEQITASSSFGSLPRTNSFSSDQSEPQKQLCREMYAALRARKETLEDQLKLKTEALKQLCIKEAEITGVLSSDIPLKPGESPPQIRRRVGTAFTYSSKVVEGSAGQEAEADLERIEREYEILSKITSAALRLANDPNVAKKVRKKRKESYQKSLQKLKTLEAVLNHLRKQTGMPAKMAPYAAFIEDLDPSDSSSVSDVVDDDEQFPPTPETKRPQRPVSHHATSCPPSPQKQLRSATSTPSTIPRQHSRQIRMTRTTSMESTGPKETTLKKSTWKQTSLDDPDPLSARSSGSSSGYRSQGHDLHTSISQLSLQRMTHQDSSPDLLRHSVHNSVHSSYSDWQRNEALRGYMQKHSSSNSSPDLSLKSSGSSGYLPGHMYRVQGSPGFSRESSSSELSEKAWVQSPIYRRGSAHSDSSCQWGEVNSSPAHYGAPRLQTIKSQSSENGEEVGERRLWRSSRSSSQNSEHHSVKSQYDNVPSSPSTPLLVKAKAQTVHVQALHVSKPSLMTCEPVRSPASSGTSTPRSTSSTPHRNTWWHDYDHDSSPPSPELPPRLVRSLSESHTDTLRDSYSFGEAEEGLAEAFSEEMLQWIEGQESMKPGTLV</sequence>
<evidence type="ECO:0000313" key="7">
    <source>
        <dbReference type="Proteomes" id="UP000515135"/>
    </source>
</evidence>
<dbReference type="SUPFAM" id="SSF50729">
    <property type="entry name" value="PH domain-like"/>
    <property type="match status" value="1"/>
</dbReference>
<feature type="region of interest" description="Disordered" evidence="5">
    <location>
        <begin position="753"/>
        <end position="796"/>
    </location>
</feature>
<dbReference type="GO" id="GO:0005737">
    <property type="term" value="C:cytoplasm"/>
    <property type="evidence" value="ECO:0007669"/>
    <property type="project" value="UniProtKB-SubCell"/>
</dbReference>
<feature type="compositionally biased region" description="Polar residues" evidence="5">
    <location>
        <begin position="634"/>
        <end position="649"/>
    </location>
</feature>
<evidence type="ECO:0000256" key="1">
    <source>
        <dbReference type="ARBA" id="ARBA00004496"/>
    </source>
</evidence>
<dbReference type="InterPro" id="IPR018980">
    <property type="entry name" value="FERM_PH-like_C"/>
</dbReference>
<feature type="region of interest" description="Disordered" evidence="5">
    <location>
        <begin position="811"/>
        <end position="886"/>
    </location>
</feature>
<dbReference type="InterPro" id="IPR041785">
    <property type="entry name" value="FRMD4A/B_FERM_C"/>
</dbReference>
<dbReference type="AlphaFoldDB" id="A0A6P4YLB0"/>
<dbReference type="Proteomes" id="UP000515135">
    <property type="component" value="Unplaced"/>
</dbReference>
<feature type="compositionally biased region" description="Polar residues" evidence="5">
    <location>
        <begin position="816"/>
        <end position="830"/>
    </location>
</feature>
<dbReference type="Gene3D" id="3.10.20.90">
    <property type="entry name" value="Phosphatidylinositol 3-kinase Catalytic Subunit, Chain A, domain 1"/>
    <property type="match status" value="1"/>
</dbReference>
<dbReference type="InterPro" id="IPR021774">
    <property type="entry name" value="CUPID"/>
</dbReference>
<dbReference type="InterPro" id="IPR035963">
    <property type="entry name" value="FERM_2"/>
</dbReference>
<keyword evidence="7" id="KW-1185">Reference proteome</keyword>
<dbReference type="InterPro" id="IPR014352">
    <property type="entry name" value="FERM/acyl-CoA-bd_prot_sf"/>
</dbReference>
<dbReference type="SUPFAM" id="SSF47031">
    <property type="entry name" value="Second domain of FERM"/>
    <property type="match status" value="1"/>
</dbReference>
<feature type="coiled-coil region" evidence="4">
    <location>
        <begin position="432"/>
        <end position="466"/>
    </location>
</feature>
<evidence type="ECO:0000259" key="6">
    <source>
        <dbReference type="PROSITE" id="PS50057"/>
    </source>
</evidence>
<dbReference type="CDD" id="cd17103">
    <property type="entry name" value="FERM_F1_FRMD4"/>
    <property type="match status" value="1"/>
</dbReference>
<dbReference type="FunFam" id="3.10.20.90:FF:000019">
    <property type="entry name" value="FERM domain containing 4A"/>
    <property type="match status" value="1"/>
</dbReference>
<feature type="region of interest" description="Disordered" evidence="5">
    <location>
        <begin position="592"/>
        <end position="705"/>
    </location>
</feature>
<dbReference type="GO" id="GO:0090162">
    <property type="term" value="P:establishment of epithelial cell polarity"/>
    <property type="evidence" value="ECO:0007669"/>
    <property type="project" value="InterPro"/>
</dbReference>
<dbReference type="InterPro" id="IPR011993">
    <property type="entry name" value="PH-like_dom_sf"/>
</dbReference>
<feature type="region of interest" description="Disordered" evidence="5">
    <location>
        <begin position="910"/>
        <end position="954"/>
    </location>
</feature>
<feature type="region of interest" description="Disordered" evidence="5">
    <location>
        <begin position="395"/>
        <end position="431"/>
    </location>
</feature>
<organism evidence="7 8">
    <name type="scientific">Branchiostoma belcheri</name>
    <name type="common">Amphioxus</name>
    <dbReference type="NCBI Taxonomy" id="7741"/>
    <lineage>
        <taxon>Eukaryota</taxon>
        <taxon>Metazoa</taxon>
        <taxon>Chordata</taxon>
        <taxon>Cephalochordata</taxon>
        <taxon>Leptocardii</taxon>
        <taxon>Amphioxiformes</taxon>
        <taxon>Branchiostomatidae</taxon>
        <taxon>Branchiostoma</taxon>
    </lineage>
</organism>
<dbReference type="Pfam" id="PF00373">
    <property type="entry name" value="FERM_M"/>
    <property type="match status" value="1"/>
</dbReference>
<accession>A0A6P4YLB0</accession>
<dbReference type="InterPro" id="IPR019748">
    <property type="entry name" value="FERM_central"/>
</dbReference>
<keyword evidence="3 4" id="KW-0175">Coiled coil</keyword>
<dbReference type="InterPro" id="IPR018979">
    <property type="entry name" value="FERM_N"/>
</dbReference>
<dbReference type="InterPro" id="IPR029071">
    <property type="entry name" value="Ubiquitin-like_domsf"/>
</dbReference>
<dbReference type="PROSITE" id="PS00660">
    <property type="entry name" value="FERM_1"/>
    <property type="match status" value="1"/>
</dbReference>
<dbReference type="GO" id="GO:0005912">
    <property type="term" value="C:adherens junction"/>
    <property type="evidence" value="ECO:0007669"/>
    <property type="project" value="TreeGrafter"/>
</dbReference>
<dbReference type="Gene3D" id="1.20.80.10">
    <property type="match status" value="1"/>
</dbReference>
<evidence type="ECO:0000256" key="5">
    <source>
        <dbReference type="SAM" id="MobiDB-lite"/>
    </source>
</evidence>
<dbReference type="PROSITE" id="PS50057">
    <property type="entry name" value="FERM_3"/>
    <property type="match status" value="1"/>
</dbReference>
<evidence type="ECO:0000313" key="8">
    <source>
        <dbReference type="RefSeq" id="XP_019619502.1"/>
    </source>
</evidence>
<dbReference type="CDD" id="cd13191">
    <property type="entry name" value="FERM_C_FRMD4A_FRMD4B"/>
    <property type="match status" value="1"/>
</dbReference>
<dbReference type="SUPFAM" id="SSF54236">
    <property type="entry name" value="Ubiquitin-like"/>
    <property type="match status" value="1"/>
</dbReference>
<dbReference type="OrthoDB" id="10063592at2759"/>
<dbReference type="FunFam" id="1.20.80.10:FF:000008">
    <property type="entry name" value="FERM domain containing 4A"/>
    <property type="match status" value="1"/>
</dbReference>
<dbReference type="PRINTS" id="PR00935">
    <property type="entry name" value="BAND41"/>
</dbReference>